<reference evidence="1 2" key="1">
    <citation type="submission" date="2018-12" db="EMBL/GenBank/DDBJ databases">
        <title>Genomic taxonomy of the Vibrionaceae family.</title>
        <authorList>
            <person name="Gomez-Gil B."/>
            <person name="Enciso-Ibarra K."/>
        </authorList>
    </citation>
    <scope>NUCLEOTIDE SEQUENCE [LARGE SCALE GENOMIC DNA]</scope>
    <source>
        <strain evidence="1 2">CAIM 594</strain>
    </source>
</reference>
<keyword evidence="2" id="KW-1185">Reference proteome</keyword>
<dbReference type="OrthoDB" id="5867718at2"/>
<dbReference type="EMBL" id="RSFA01000082">
    <property type="protein sequence ID" value="RSD30125.1"/>
    <property type="molecule type" value="Genomic_DNA"/>
</dbReference>
<accession>A0A3R9FKG4</accession>
<proteinExistence type="predicted"/>
<evidence type="ECO:0000313" key="1">
    <source>
        <dbReference type="EMBL" id="RSD30125.1"/>
    </source>
</evidence>
<evidence type="ECO:0000313" key="2">
    <source>
        <dbReference type="Proteomes" id="UP000269041"/>
    </source>
</evidence>
<gene>
    <name evidence="1" type="ORF">EJA03_15535</name>
</gene>
<protein>
    <submittedName>
        <fullName evidence="1">Uncharacterized protein</fullName>
    </submittedName>
</protein>
<dbReference type="RefSeq" id="WP_125322643.1">
    <property type="nucleotide sequence ID" value="NZ_AP024890.1"/>
</dbReference>
<comment type="caution">
    <text evidence="1">The sequence shown here is derived from an EMBL/GenBank/DDBJ whole genome shotgun (WGS) entry which is preliminary data.</text>
</comment>
<name>A0A3R9FKG4_9VIBR</name>
<dbReference type="AlphaFoldDB" id="A0A3R9FKG4"/>
<organism evidence="1 2">
    <name type="scientific">Vibrio pectenicida</name>
    <dbReference type="NCBI Taxonomy" id="62763"/>
    <lineage>
        <taxon>Bacteria</taxon>
        <taxon>Pseudomonadati</taxon>
        <taxon>Pseudomonadota</taxon>
        <taxon>Gammaproteobacteria</taxon>
        <taxon>Vibrionales</taxon>
        <taxon>Vibrionaceae</taxon>
        <taxon>Vibrio</taxon>
    </lineage>
</organism>
<dbReference type="Proteomes" id="UP000269041">
    <property type="component" value="Unassembled WGS sequence"/>
</dbReference>
<sequence length="230" mass="27063">MHIISISAISIPLEPASGSALPIGQSIKTILNTRIPYQESWSWVPKLNQDKSIITQQNVEQLSDKIWKDKAAPRIIKAYVWRFFRQLNPEECEVWIKHYIFNQILTEWHHRLDKNSYSSMQKILAKQQWLACLFEIPPSFNEEHFNYKIQIQLSNSHKLNQKMIYCLRDFDTTPALISALYLRTTQHLPVEIKLITDQFLLRKSYYLSDKTSLSKQRCNEIIESLIANKA</sequence>